<dbReference type="Pfam" id="PF00067">
    <property type="entry name" value="p450"/>
    <property type="match status" value="1"/>
</dbReference>
<feature type="transmembrane region" description="Helical" evidence="11">
    <location>
        <begin position="6"/>
        <end position="24"/>
    </location>
</feature>
<keyword evidence="4 9" id="KW-0349">Heme</keyword>
<comment type="caution">
    <text evidence="12">The sequence shown here is derived from an EMBL/GenBank/DDBJ whole genome shotgun (WGS) entry which is preliminary data.</text>
</comment>
<dbReference type="InterPro" id="IPR001128">
    <property type="entry name" value="Cyt_P450"/>
</dbReference>
<evidence type="ECO:0000256" key="6">
    <source>
        <dbReference type="ARBA" id="ARBA00023002"/>
    </source>
</evidence>
<dbReference type="PRINTS" id="PR00463">
    <property type="entry name" value="EP450I"/>
</dbReference>
<evidence type="ECO:0000256" key="1">
    <source>
        <dbReference type="ARBA" id="ARBA00001971"/>
    </source>
</evidence>
<evidence type="ECO:0000256" key="5">
    <source>
        <dbReference type="ARBA" id="ARBA00022723"/>
    </source>
</evidence>
<keyword evidence="5 9" id="KW-0479">Metal-binding</keyword>
<dbReference type="PROSITE" id="PS00086">
    <property type="entry name" value="CYTOCHROME_P450"/>
    <property type="match status" value="1"/>
</dbReference>
<dbReference type="InterPro" id="IPR036396">
    <property type="entry name" value="Cyt_P450_sf"/>
</dbReference>
<keyword evidence="11" id="KW-1133">Transmembrane helix</keyword>
<dbReference type="GO" id="GO:0005506">
    <property type="term" value="F:iron ion binding"/>
    <property type="evidence" value="ECO:0007669"/>
    <property type="project" value="InterPro"/>
</dbReference>
<protein>
    <submittedName>
        <fullName evidence="12">Cytochrome P450 family protein</fullName>
    </submittedName>
</protein>
<evidence type="ECO:0000256" key="2">
    <source>
        <dbReference type="ARBA" id="ARBA00005179"/>
    </source>
</evidence>
<name>A0A5N5QAS1_9AGAM</name>
<organism evidence="12 13">
    <name type="scientific">Ceratobasidium theobromae</name>
    <dbReference type="NCBI Taxonomy" id="1582974"/>
    <lineage>
        <taxon>Eukaryota</taxon>
        <taxon>Fungi</taxon>
        <taxon>Dikarya</taxon>
        <taxon>Basidiomycota</taxon>
        <taxon>Agaricomycotina</taxon>
        <taxon>Agaricomycetes</taxon>
        <taxon>Cantharellales</taxon>
        <taxon>Ceratobasidiaceae</taxon>
        <taxon>Ceratobasidium</taxon>
    </lineage>
</organism>
<dbReference type="AlphaFoldDB" id="A0A5N5QAS1"/>
<evidence type="ECO:0000256" key="4">
    <source>
        <dbReference type="ARBA" id="ARBA00022617"/>
    </source>
</evidence>
<keyword evidence="7 9" id="KW-0408">Iron</keyword>
<gene>
    <name evidence="12" type="ORF">CTheo_7954</name>
</gene>
<evidence type="ECO:0000256" key="9">
    <source>
        <dbReference type="PIRSR" id="PIRSR602401-1"/>
    </source>
</evidence>
<evidence type="ECO:0000256" key="10">
    <source>
        <dbReference type="RuleBase" id="RU000461"/>
    </source>
</evidence>
<dbReference type="GO" id="GO:0004497">
    <property type="term" value="F:monooxygenase activity"/>
    <property type="evidence" value="ECO:0007669"/>
    <property type="project" value="UniProtKB-KW"/>
</dbReference>
<dbReference type="OrthoDB" id="2789670at2759"/>
<feature type="binding site" description="axial binding residue" evidence="9">
    <location>
        <position position="447"/>
    </location>
    <ligand>
        <name>heme</name>
        <dbReference type="ChEBI" id="CHEBI:30413"/>
    </ligand>
    <ligandPart>
        <name>Fe</name>
        <dbReference type="ChEBI" id="CHEBI:18248"/>
    </ligandPart>
</feature>
<keyword evidence="11" id="KW-0472">Membrane</keyword>
<proteinExistence type="inferred from homology"/>
<dbReference type="Proteomes" id="UP000383932">
    <property type="component" value="Unassembled WGS sequence"/>
</dbReference>
<dbReference type="Gene3D" id="1.10.630.10">
    <property type="entry name" value="Cytochrome P450"/>
    <property type="match status" value="1"/>
</dbReference>
<dbReference type="PANTHER" id="PTHR46300:SF7">
    <property type="entry name" value="P450, PUTATIVE (EUROFUNG)-RELATED"/>
    <property type="match status" value="1"/>
</dbReference>
<keyword evidence="8 10" id="KW-0503">Monooxygenase</keyword>
<dbReference type="PANTHER" id="PTHR46300">
    <property type="entry name" value="P450, PUTATIVE (EUROFUNG)-RELATED-RELATED"/>
    <property type="match status" value="1"/>
</dbReference>
<dbReference type="CDD" id="cd11065">
    <property type="entry name" value="CYP64-like"/>
    <property type="match status" value="1"/>
</dbReference>
<sequence length="518" mass="59366">MIENRTLVYVAPSLATLTLLHYLWRRTTRHHVVHPPSPASLPLIGNVLSMPSGFEHLAFMTLGKQLNSDIIFLNLLGHNIVVLNSAQAASDLLKKRSAIYSERACPEMLRDPQLLDWSRAPGILGYNDIWRHHRRMMHNWLNPRAVVQFHKMQEHQARLLLQRMLDISVSPSKPFESIKDEFFYTMAATMFRLAYGYTLQGRHDPFFKDIREAVHRAFNSVMFTNFYVNLFPALARVPDWFPGTSWKRTIRKWREDKEHALDAPFEWTKAQVAEGTAEVSMLGTLLQDHELTSGLSTEERDSRLKELGVTTYSGGTDTSSTALLNFVAAMVLNPQVQAKAQQELDAVLGPGTLPTVSDRERLPYINKLILEVLRWRPVAPNAIPHMCLEDDKYRGYDILKNTIIMGNLWAMSRDEQFYKNPEIFDPERFTDPSVPCLPAFGWGRRKCPGMHFSESSLFIVIASLLTTFTFSKKKDENGNDIDVKIEDASNALVLEMKPFDFEFKSRSEKHEQLILEAT</sequence>
<dbReference type="EMBL" id="SSOP01000410">
    <property type="protein sequence ID" value="KAB5588603.1"/>
    <property type="molecule type" value="Genomic_DNA"/>
</dbReference>
<accession>A0A5N5QAS1</accession>
<comment type="cofactor">
    <cofactor evidence="1 9">
        <name>heme</name>
        <dbReference type="ChEBI" id="CHEBI:30413"/>
    </cofactor>
</comment>
<evidence type="ECO:0000313" key="13">
    <source>
        <dbReference type="Proteomes" id="UP000383932"/>
    </source>
</evidence>
<dbReference type="InterPro" id="IPR002401">
    <property type="entry name" value="Cyt_P450_E_grp-I"/>
</dbReference>
<evidence type="ECO:0000256" key="3">
    <source>
        <dbReference type="ARBA" id="ARBA00010617"/>
    </source>
</evidence>
<keyword evidence="11" id="KW-0812">Transmembrane</keyword>
<evidence type="ECO:0000313" key="12">
    <source>
        <dbReference type="EMBL" id="KAB5588603.1"/>
    </source>
</evidence>
<evidence type="ECO:0000256" key="8">
    <source>
        <dbReference type="ARBA" id="ARBA00023033"/>
    </source>
</evidence>
<keyword evidence="6 10" id="KW-0560">Oxidoreductase</keyword>
<evidence type="ECO:0000256" key="7">
    <source>
        <dbReference type="ARBA" id="ARBA00023004"/>
    </source>
</evidence>
<dbReference type="SUPFAM" id="SSF48264">
    <property type="entry name" value="Cytochrome P450"/>
    <property type="match status" value="1"/>
</dbReference>
<dbReference type="GO" id="GO:0020037">
    <property type="term" value="F:heme binding"/>
    <property type="evidence" value="ECO:0007669"/>
    <property type="project" value="InterPro"/>
</dbReference>
<comment type="pathway">
    <text evidence="2">Secondary metabolite biosynthesis.</text>
</comment>
<dbReference type="InterPro" id="IPR017972">
    <property type="entry name" value="Cyt_P450_CS"/>
</dbReference>
<evidence type="ECO:0000256" key="11">
    <source>
        <dbReference type="SAM" id="Phobius"/>
    </source>
</evidence>
<dbReference type="GO" id="GO:0016705">
    <property type="term" value="F:oxidoreductase activity, acting on paired donors, with incorporation or reduction of molecular oxygen"/>
    <property type="evidence" value="ECO:0007669"/>
    <property type="project" value="InterPro"/>
</dbReference>
<dbReference type="InterPro" id="IPR050364">
    <property type="entry name" value="Cytochrome_P450_fung"/>
</dbReference>
<reference evidence="12 13" key="1">
    <citation type="journal article" date="2019" name="Fungal Biol. Biotechnol.">
        <title>Draft genome sequence of fastidious pathogen Ceratobasidium theobromae, which causes vascular-streak dieback in Theobroma cacao.</title>
        <authorList>
            <person name="Ali S.S."/>
            <person name="Asman A."/>
            <person name="Shao J."/>
            <person name="Firmansyah A.P."/>
            <person name="Susilo A.W."/>
            <person name="Rosmana A."/>
            <person name="McMahon P."/>
            <person name="Junaid M."/>
            <person name="Guest D."/>
            <person name="Kheng T.Y."/>
            <person name="Meinhardt L.W."/>
            <person name="Bailey B.A."/>
        </authorList>
    </citation>
    <scope>NUCLEOTIDE SEQUENCE [LARGE SCALE GENOMIC DNA]</scope>
    <source>
        <strain evidence="12 13">CT2</strain>
    </source>
</reference>
<keyword evidence="13" id="KW-1185">Reference proteome</keyword>
<comment type="similarity">
    <text evidence="3 10">Belongs to the cytochrome P450 family.</text>
</comment>